<dbReference type="SUPFAM" id="SSF54427">
    <property type="entry name" value="NTF2-like"/>
    <property type="match status" value="1"/>
</dbReference>
<feature type="region of interest" description="Disordered" evidence="5">
    <location>
        <begin position="48"/>
        <end position="80"/>
    </location>
</feature>
<dbReference type="Proteomes" id="UP000641137">
    <property type="component" value="Unassembled WGS sequence"/>
</dbReference>
<dbReference type="InterPro" id="IPR016985">
    <property type="entry name" value="UCP031890_Tim44-rel"/>
</dbReference>
<evidence type="ECO:0000259" key="7">
    <source>
        <dbReference type="SMART" id="SM00978"/>
    </source>
</evidence>
<dbReference type="Gene3D" id="3.10.450.240">
    <property type="match status" value="1"/>
</dbReference>
<dbReference type="Pfam" id="PF04280">
    <property type="entry name" value="Tim44"/>
    <property type="match status" value="1"/>
</dbReference>
<sequence>MNVGRFRAASFPLRREMVALLDFGTLFFIIAAVVIFFQLRSVLGRRTGSERPPIDPFTANRTRPAVPRETGNDNVVSLPQNQSGPVEVVDPYAQIDAFAKEGTPVNHGLREIRDLDSSFEPKSFVEGARTAYEVIIKAFADGDRATLKNLLSKEVYDGFVAAISDREGRNEKIETSFVGFNESSVVAAGMRGSEANVTLRFVSQIISATRDANGTVIDGDPDHVAEVVDVWTFARDTRSKDPNWKLVATEAED</sequence>
<dbReference type="GO" id="GO:0030150">
    <property type="term" value="P:protein import into mitochondrial matrix"/>
    <property type="evidence" value="ECO:0007669"/>
    <property type="project" value="TreeGrafter"/>
</dbReference>
<keyword evidence="6" id="KW-0812">Transmembrane</keyword>
<evidence type="ECO:0000313" key="9">
    <source>
        <dbReference type="Proteomes" id="UP000641137"/>
    </source>
</evidence>
<reference evidence="8" key="1">
    <citation type="journal article" date="2014" name="Int. J. Syst. Evol. Microbiol.">
        <title>Complete genome sequence of Corynebacterium casei LMG S-19264T (=DSM 44701T), isolated from a smear-ripened cheese.</title>
        <authorList>
            <consortium name="US DOE Joint Genome Institute (JGI-PGF)"/>
            <person name="Walter F."/>
            <person name="Albersmeier A."/>
            <person name="Kalinowski J."/>
            <person name="Ruckert C."/>
        </authorList>
    </citation>
    <scope>NUCLEOTIDE SEQUENCE</scope>
    <source>
        <strain evidence="8">KCTC 42097</strain>
    </source>
</reference>
<evidence type="ECO:0000256" key="6">
    <source>
        <dbReference type="SAM" id="Phobius"/>
    </source>
</evidence>
<keyword evidence="9" id="KW-1185">Reference proteome</keyword>
<dbReference type="PIRSF" id="PIRSF031890">
    <property type="entry name" value="UCP031890_transporter_Tim44"/>
    <property type="match status" value="1"/>
</dbReference>
<proteinExistence type="inferred from homology"/>
<gene>
    <name evidence="8" type="ORF">GCM10010136_23640</name>
</gene>
<comment type="subcellular location">
    <subcellularLocation>
        <location evidence="1">Membrane</location>
    </subcellularLocation>
</comment>
<dbReference type="PANTHER" id="PTHR10721">
    <property type="entry name" value="MITOCHONDRIAL IMPORT INNER MEMBRANE TRANSLOCASE SUBUNIT TIM44"/>
    <property type="match status" value="1"/>
</dbReference>
<comment type="caution">
    <text evidence="8">The sequence shown here is derived from an EMBL/GenBank/DDBJ whole genome shotgun (WGS) entry which is preliminary data.</text>
</comment>
<evidence type="ECO:0000256" key="3">
    <source>
        <dbReference type="ARBA" id="ARBA00022946"/>
    </source>
</evidence>
<dbReference type="GO" id="GO:0051087">
    <property type="term" value="F:protein-folding chaperone binding"/>
    <property type="evidence" value="ECO:0007669"/>
    <property type="project" value="TreeGrafter"/>
</dbReference>
<keyword evidence="3" id="KW-0809">Transit peptide</keyword>
<evidence type="ECO:0000256" key="4">
    <source>
        <dbReference type="ARBA" id="ARBA00023136"/>
    </source>
</evidence>
<comment type="similarity">
    <text evidence="2">Belongs to the Tim44 family.</text>
</comment>
<dbReference type="InterPro" id="IPR032710">
    <property type="entry name" value="NTF2-like_dom_sf"/>
</dbReference>
<evidence type="ECO:0000256" key="1">
    <source>
        <dbReference type="ARBA" id="ARBA00004370"/>
    </source>
</evidence>
<organism evidence="8 9">
    <name type="scientific">Limoniibacter endophyticus</name>
    <dbReference type="NCBI Taxonomy" id="1565040"/>
    <lineage>
        <taxon>Bacteria</taxon>
        <taxon>Pseudomonadati</taxon>
        <taxon>Pseudomonadota</taxon>
        <taxon>Alphaproteobacteria</taxon>
        <taxon>Hyphomicrobiales</taxon>
        <taxon>Bartonellaceae</taxon>
        <taxon>Limoniibacter</taxon>
    </lineage>
</organism>
<dbReference type="AlphaFoldDB" id="A0A8J3DJI9"/>
<accession>A0A8J3DJI9</accession>
<feature type="domain" description="Tim44-like" evidence="7">
    <location>
        <begin position="105"/>
        <end position="251"/>
    </location>
</feature>
<dbReference type="InterPro" id="IPR007379">
    <property type="entry name" value="Tim44-like_dom"/>
</dbReference>
<dbReference type="PANTHER" id="PTHR10721:SF1">
    <property type="entry name" value="MITOCHONDRIAL IMPORT INNER MEMBRANE TRANSLOCASE SUBUNIT TIM44"/>
    <property type="match status" value="1"/>
</dbReference>
<keyword evidence="4 6" id="KW-0472">Membrane</keyword>
<protein>
    <submittedName>
        <fullName evidence="8">Calcium-binding protein</fullName>
    </submittedName>
</protein>
<keyword evidence="6" id="KW-1133">Transmembrane helix</keyword>
<name>A0A8J3DJI9_9HYPH</name>
<dbReference type="GO" id="GO:0016020">
    <property type="term" value="C:membrane"/>
    <property type="evidence" value="ECO:0007669"/>
    <property type="project" value="UniProtKB-SubCell"/>
</dbReference>
<dbReference type="NCBIfam" id="NF033779">
    <property type="entry name" value="Tim44_TimA_adap"/>
    <property type="match status" value="1"/>
</dbReference>
<evidence type="ECO:0000313" key="8">
    <source>
        <dbReference type="EMBL" id="GHC74434.1"/>
    </source>
</evidence>
<dbReference type="SMART" id="SM00978">
    <property type="entry name" value="Tim44"/>
    <property type="match status" value="1"/>
</dbReference>
<evidence type="ECO:0000256" key="5">
    <source>
        <dbReference type="SAM" id="MobiDB-lite"/>
    </source>
</evidence>
<dbReference type="EMBL" id="BMZO01000007">
    <property type="protein sequence ID" value="GHC74434.1"/>
    <property type="molecule type" value="Genomic_DNA"/>
</dbReference>
<feature type="transmembrane region" description="Helical" evidence="6">
    <location>
        <begin position="20"/>
        <end position="39"/>
    </location>
</feature>
<reference evidence="8" key="2">
    <citation type="submission" date="2020-09" db="EMBL/GenBank/DDBJ databases">
        <authorList>
            <person name="Sun Q."/>
            <person name="Kim S."/>
        </authorList>
    </citation>
    <scope>NUCLEOTIDE SEQUENCE</scope>
    <source>
        <strain evidence="8">KCTC 42097</strain>
    </source>
</reference>
<dbReference type="InterPro" id="IPR039544">
    <property type="entry name" value="Tim44-like"/>
</dbReference>
<evidence type="ECO:0000256" key="2">
    <source>
        <dbReference type="ARBA" id="ARBA00009597"/>
    </source>
</evidence>